<dbReference type="EMBL" id="KY684103">
    <property type="protein sequence ID" value="ARF10238.1"/>
    <property type="molecule type" value="Genomic_DNA"/>
</dbReference>
<dbReference type="Gene3D" id="2.40.50.90">
    <property type="match status" value="1"/>
</dbReference>
<dbReference type="GO" id="GO:0004519">
    <property type="term" value="F:endonuclease activity"/>
    <property type="evidence" value="ECO:0007669"/>
    <property type="project" value="UniProtKB-KW"/>
</dbReference>
<gene>
    <name evidence="5" type="ORF">Hokovirus_1_117</name>
</gene>
<accession>A0A1V0SF16</accession>
<sequence length="154" mass="17689">MNFTKEQIKNLKSPPHLNEIVPAYVVDVYDGDTCTVIYNINQEPFMINVRLAGIDTPEKHAKNDLEKKASSLIEDYVKKLILNKTVNLEIIGWDKYGGRIVGYIYCDEIDNENKCLNTLLLNENLAKSFTGKTKKDIWINEELGNIIDYFNNSK</sequence>
<dbReference type="GO" id="GO:0016787">
    <property type="term" value="F:hydrolase activity"/>
    <property type="evidence" value="ECO:0007669"/>
    <property type="project" value="UniProtKB-KW"/>
</dbReference>
<proteinExistence type="predicted"/>
<dbReference type="PROSITE" id="PS50830">
    <property type="entry name" value="TNASE_3"/>
    <property type="match status" value="1"/>
</dbReference>
<evidence type="ECO:0000256" key="3">
    <source>
        <dbReference type="ARBA" id="ARBA00022801"/>
    </source>
</evidence>
<dbReference type="InterPro" id="IPR035437">
    <property type="entry name" value="SNase_OB-fold_sf"/>
</dbReference>
<dbReference type="PANTHER" id="PTHR12302">
    <property type="entry name" value="EBNA2 BINDING PROTEIN P100"/>
    <property type="match status" value="1"/>
</dbReference>
<keyword evidence="3" id="KW-0378">Hydrolase</keyword>
<keyword evidence="1" id="KW-0540">Nuclease</keyword>
<name>A0A1V0SF16_9VIRU</name>
<protein>
    <submittedName>
        <fullName evidence="5">SNase-like protein</fullName>
    </submittedName>
</protein>
<dbReference type="SUPFAM" id="SSF50199">
    <property type="entry name" value="Staphylococcal nuclease"/>
    <property type="match status" value="1"/>
</dbReference>
<dbReference type="InterPro" id="IPR016071">
    <property type="entry name" value="Staphylococal_nuclease_OB-fold"/>
</dbReference>
<keyword evidence="2" id="KW-0255">Endonuclease</keyword>
<dbReference type="Pfam" id="PF00565">
    <property type="entry name" value="SNase"/>
    <property type="match status" value="1"/>
</dbReference>
<evidence type="ECO:0000256" key="2">
    <source>
        <dbReference type="ARBA" id="ARBA00022759"/>
    </source>
</evidence>
<feature type="domain" description="TNase-like" evidence="4">
    <location>
        <begin position="19"/>
        <end position="154"/>
    </location>
</feature>
<dbReference type="SMART" id="SM00318">
    <property type="entry name" value="SNc"/>
    <property type="match status" value="1"/>
</dbReference>
<reference evidence="5" key="1">
    <citation type="journal article" date="2017" name="Science">
        <title>Giant viruses with an expanded complement of translation system components.</title>
        <authorList>
            <person name="Schulz F."/>
            <person name="Yutin N."/>
            <person name="Ivanova N.N."/>
            <person name="Ortega D.R."/>
            <person name="Lee T.K."/>
            <person name="Vierheilig J."/>
            <person name="Daims H."/>
            <person name="Horn M."/>
            <person name="Wagner M."/>
            <person name="Jensen G.J."/>
            <person name="Kyrpides N.C."/>
            <person name="Koonin E.V."/>
            <person name="Woyke T."/>
        </authorList>
    </citation>
    <scope>NUCLEOTIDE SEQUENCE</scope>
    <source>
        <strain evidence="5">HKV1</strain>
    </source>
</reference>
<organism evidence="5">
    <name type="scientific">Hokovirus HKV1</name>
    <dbReference type="NCBI Taxonomy" id="1977638"/>
    <lineage>
        <taxon>Viruses</taxon>
        <taxon>Varidnaviria</taxon>
        <taxon>Bamfordvirae</taxon>
        <taxon>Nucleocytoviricota</taxon>
        <taxon>Megaviricetes</taxon>
        <taxon>Imitervirales</taxon>
        <taxon>Mimiviridae</taxon>
        <taxon>Klosneuvirinae</taxon>
        <taxon>Hokovirus</taxon>
    </lineage>
</organism>
<evidence type="ECO:0000259" key="4">
    <source>
        <dbReference type="PROSITE" id="PS50830"/>
    </source>
</evidence>
<evidence type="ECO:0000313" key="5">
    <source>
        <dbReference type="EMBL" id="ARF10238.1"/>
    </source>
</evidence>
<evidence type="ECO:0000256" key="1">
    <source>
        <dbReference type="ARBA" id="ARBA00022722"/>
    </source>
</evidence>
<dbReference type="PANTHER" id="PTHR12302:SF3">
    <property type="entry name" value="SERINE_THREONINE-PROTEIN KINASE 31"/>
    <property type="match status" value="1"/>
</dbReference>